<evidence type="ECO:0000256" key="5">
    <source>
        <dbReference type="ARBA" id="ARBA00023288"/>
    </source>
</evidence>
<sequence>MKKVISILLILCMISAILVGCGSTDKKSDNSVDNTKTDVKTDDTSDKDVTSEEGKTGSEESDPVKDPYGLPNDLSAYPVKDNPTLTYWWPIDGFQAVAIKDMNEHEVWKEIQKITGVNIKFIHPTVGQESEQFNLMIASDDLPDLICQSDRYKGGVTVGIDDGVFIDHTEVIDKYAPNYKKFRESDEDRRRTTMDDKGRILGFYNIAPYSEWIWFGALIKQEALDKTGLPVPETMDEWYNFFKKCQEVGYKSPLMFNTGSGTIFTGYFCSAYGAHDWLFIDEQGKVQWGPIQPGMKDYLAEIRKWYEEGLIDKDFATRDFSSNMAYAISADCAVAMDSPDTMWGVWKEQNNIDFVAAPYPVLNKGDKPTTTYKHWKNGGWPTSITTECKNVEAAARLLDFGYTKKGWELCNFGLPERTHKIDEKGMPYYQKESIMWNDPENIPLSNRVWKYKLHQGPFVREEHNSNPLLVSPGSYSGDIRKMWTEGTDASPAVPPVTFTSEESSREADIGSKLATLRSETFLKIIMGQVPVSEFDNFVKTAEKMGLNEWLGIWQTALDRYNAR</sequence>
<evidence type="ECO:0000256" key="7">
    <source>
        <dbReference type="SAM" id="SignalP"/>
    </source>
</evidence>
<protein>
    <submittedName>
        <fullName evidence="8">ABC transporter substrate-binding protein</fullName>
    </submittedName>
</protein>
<reference evidence="8 9" key="1">
    <citation type="submission" date="2017-06" db="EMBL/GenBank/DDBJ databases">
        <title>Investigating the central metabolism of Clostridium thermosuccinogenes.</title>
        <authorList>
            <person name="Koendjbiharie J.G."/>
            <person name="van Kranenburg R."/>
        </authorList>
    </citation>
    <scope>NUCLEOTIDE SEQUENCE [LARGE SCALE GENOMIC DNA]</scope>
    <source>
        <strain evidence="8 9">DSM 5806</strain>
    </source>
</reference>
<evidence type="ECO:0000256" key="4">
    <source>
        <dbReference type="ARBA" id="ARBA00023139"/>
    </source>
</evidence>
<feature type="signal peptide" evidence="7">
    <location>
        <begin position="1"/>
        <end position="20"/>
    </location>
</feature>
<dbReference type="InterPro" id="IPR006059">
    <property type="entry name" value="SBP"/>
</dbReference>
<feature type="chain" id="PRO_5039640281" evidence="7">
    <location>
        <begin position="21"/>
        <end position="563"/>
    </location>
</feature>
<dbReference type="PANTHER" id="PTHR43649:SF33">
    <property type="entry name" value="POLYGALACTURONAN_RHAMNOGALACTURONAN-BINDING PROTEIN YTCQ"/>
    <property type="match status" value="1"/>
</dbReference>
<dbReference type="PANTHER" id="PTHR43649">
    <property type="entry name" value="ARABINOSE-BINDING PROTEIN-RELATED"/>
    <property type="match status" value="1"/>
</dbReference>
<dbReference type="EMBL" id="NIOJ01000027">
    <property type="protein sequence ID" value="PNT98488.1"/>
    <property type="molecule type" value="Genomic_DNA"/>
</dbReference>
<dbReference type="PROSITE" id="PS51257">
    <property type="entry name" value="PROKAR_LIPOPROTEIN"/>
    <property type="match status" value="1"/>
</dbReference>
<keyword evidence="3" id="KW-0472">Membrane</keyword>
<comment type="caution">
    <text evidence="8">The sequence shown here is derived from an EMBL/GenBank/DDBJ whole genome shotgun (WGS) entry which is preliminary data.</text>
</comment>
<feature type="region of interest" description="Disordered" evidence="6">
    <location>
        <begin position="25"/>
        <end position="73"/>
    </location>
</feature>
<gene>
    <name evidence="8" type="ORF">CDQ84_11085</name>
</gene>
<evidence type="ECO:0000313" key="8">
    <source>
        <dbReference type="EMBL" id="PNT98488.1"/>
    </source>
</evidence>
<dbReference type="Pfam" id="PF01547">
    <property type="entry name" value="SBP_bac_1"/>
    <property type="match status" value="1"/>
</dbReference>
<dbReference type="AlphaFoldDB" id="A0A2K2F0C2"/>
<keyword evidence="9" id="KW-1185">Reference proteome</keyword>
<keyword evidence="4" id="KW-0564">Palmitate</keyword>
<dbReference type="Gene3D" id="3.40.190.10">
    <property type="entry name" value="Periplasmic binding protein-like II"/>
    <property type="match status" value="2"/>
</dbReference>
<organism evidence="8 9">
    <name type="scientific">Clostridium thermosuccinogenes</name>
    <dbReference type="NCBI Taxonomy" id="84032"/>
    <lineage>
        <taxon>Bacteria</taxon>
        <taxon>Bacillati</taxon>
        <taxon>Bacillota</taxon>
        <taxon>Clostridia</taxon>
        <taxon>Eubacteriales</taxon>
        <taxon>Clostridiaceae</taxon>
        <taxon>Clostridium</taxon>
    </lineage>
</organism>
<proteinExistence type="predicted"/>
<dbReference type="RefSeq" id="WP_103081810.1">
    <property type="nucleotide sequence ID" value="NZ_CP021850.1"/>
</dbReference>
<evidence type="ECO:0000256" key="2">
    <source>
        <dbReference type="ARBA" id="ARBA00022729"/>
    </source>
</evidence>
<keyword evidence="1" id="KW-1003">Cell membrane</keyword>
<dbReference type="OrthoDB" id="2491264at2"/>
<evidence type="ECO:0000256" key="6">
    <source>
        <dbReference type="SAM" id="MobiDB-lite"/>
    </source>
</evidence>
<keyword evidence="2 7" id="KW-0732">Signal</keyword>
<name>A0A2K2F0C2_9CLOT</name>
<dbReference type="KEGG" id="cthd:CDO33_11920"/>
<dbReference type="Proteomes" id="UP000236151">
    <property type="component" value="Unassembled WGS sequence"/>
</dbReference>
<feature type="compositionally biased region" description="Basic and acidic residues" evidence="6">
    <location>
        <begin position="25"/>
        <end position="65"/>
    </location>
</feature>
<evidence type="ECO:0000313" key="9">
    <source>
        <dbReference type="Proteomes" id="UP000236151"/>
    </source>
</evidence>
<dbReference type="SUPFAM" id="SSF53850">
    <property type="entry name" value="Periplasmic binding protein-like II"/>
    <property type="match status" value="1"/>
</dbReference>
<keyword evidence="5" id="KW-0449">Lipoprotein</keyword>
<evidence type="ECO:0000256" key="1">
    <source>
        <dbReference type="ARBA" id="ARBA00022475"/>
    </source>
</evidence>
<dbReference type="InterPro" id="IPR050490">
    <property type="entry name" value="Bact_solute-bd_prot1"/>
</dbReference>
<accession>A0A2K2F0C2</accession>
<evidence type="ECO:0000256" key="3">
    <source>
        <dbReference type="ARBA" id="ARBA00023136"/>
    </source>
</evidence>